<protein>
    <submittedName>
        <fullName evidence="1">Uncharacterized protein</fullName>
    </submittedName>
</protein>
<gene>
    <name evidence="1" type="ORF">MRB53_008936</name>
</gene>
<keyword evidence="2" id="KW-1185">Reference proteome</keyword>
<dbReference type="Proteomes" id="UP001234297">
    <property type="component" value="Chromosome 3"/>
</dbReference>
<name>A0ACC2LMM4_PERAE</name>
<evidence type="ECO:0000313" key="1">
    <source>
        <dbReference type="EMBL" id="KAJ8634669.1"/>
    </source>
</evidence>
<accession>A0ACC2LMM4</accession>
<proteinExistence type="predicted"/>
<reference evidence="1 2" key="1">
    <citation type="journal article" date="2022" name="Hortic Res">
        <title>A haplotype resolved chromosomal level avocado genome allows analysis of novel avocado genes.</title>
        <authorList>
            <person name="Nath O."/>
            <person name="Fletcher S.J."/>
            <person name="Hayward A."/>
            <person name="Shaw L.M."/>
            <person name="Masouleh A.K."/>
            <person name="Furtado A."/>
            <person name="Henry R.J."/>
            <person name="Mitter N."/>
        </authorList>
    </citation>
    <scope>NUCLEOTIDE SEQUENCE [LARGE SCALE GENOMIC DNA]</scope>
    <source>
        <strain evidence="2">cv. Hass</strain>
    </source>
</reference>
<organism evidence="1 2">
    <name type="scientific">Persea americana</name>
    <name type="common">Avocado</name>
    <dbReference type="NCBI Taxonomy" id="3435"/>
    <lineage>
        <taxon>Eukaryota</taxon>
        <taxon>Viridiplantae</taxon>
        <taxon>Streptophyta</taxon>
        <taxon>Embryophyta</taxon>
        <taxon>Tracheophyta</taxon>
        <taxon>Spermatophyta</taxon>
        <taxon>Magnoliopsida</taxon>
        <taxon>Magnoliidae</taxon>
        <taxon>Laurales</taxon>
        <taxon>Lauraceae</taxon>
        <taxon>Persea</taxon>
    </lineage>
</organism>
<sequence>MLSFSLNPLFSFSLIIGRYLAVAHNNSLNKTVFDVGIVLDLKTPPGNMSKICISMALDDFYAIHDNFTTELKIHWRDSNEDSVDAASTGMFVTHAFTHPC</sequence>
<comment type="caution">
    <text evidence="1">The sequence shown here is derived from an EMBL/GenBank/DDBJ whole genome shotgun (WGS) entry which is preliminary data.</text>
</comment>
<evidence type="ECO:0000313" key="2">
    <source>
        <dbReference type="Proteomes" id="UP001234297"/>
    </source>
</evidence>
<dbReference type="EMBL" id="CM056811">
    <property type="protein sequence ID" value="KAJ8634669.1"/>
    <property type="molecule type" value="Genomic_DNA"/>
</dbReference>